<dbReference type="CDD" id="cd22706">
    <property type="entry name" value="FHA_KIF13"/>
    <property type="match status" value="1"/>
</dbReference>
<dbReference type="InterPro" id="IPR008984">
    <property type="entry name" value="SMAD_FHA_dom_sf"/>
</dbReference>
<proteinExistence type="predicted"/>
<dbReference type="Gene3D" id="2.60.200.20">
    <property type="match status" value="1"/>
</dbReference>
<protein>
    <recommendedName>
        <fullName evidence="5">FHA domain-containing protein</fullName>
    </recommendedName>
</protein>
<name>A0ABQ9ISR5_9CUCU</name>
<evidence type="ECO:0000313" key="7">
    <source>
        <dbReference type="Proteomes" id="UP001162164"/>
    </source>
</evidence>
<evidence type="ECO:0000256" key="1">
    <source>
        <dbReference type="ARBA" id="ARBA00022741"/>
    </source>
</evidence>
<evidence type="ECO:0000256" key="4">
    <source>
        <dbReference type="SAM" id="Coils"/>
    </source>
</evidence>
<dbReference type="SMART" id="SM00240">
    <property type="entry name" value="FHA"/>
    <property type="match status" value="1"/>
</dbReference>
<dbReference type="InterPro" id="IPR000253">
    <property type="entry name" value="FHA_dom"/>
</dbReference>
<feature type="domain" description="FHA" evidence="5">
    <location>
        <begin position="48"/>
        <end position="102"/>
    </location>
</feature>
<keyword evidence="3" id="KW-0505">Motor protein</keyword>
<dbReference type="Pfam" id="PF12423">
    <property type="entry name" value="KIF1B"/>
    <property type="match status" value="1"/>
</dbReference>
<dbReference type="EMBL" id="JAPWTJ010002804">
    <property type="protein sequence ID" value="KAJ8964375.1"/>
    <property type="molecule type" value="Genomic_DNA"/>
</dbReference>
<keyword evidence="4" id="KW-0175">Coiled coil</keyword>
<dbReference type="Proteomes" id="UP001162164">
    <property type="component" value="Unassembled WGS sequence"/>
</dbReference>
<comment type="caution">
    <text evidence="6">The sequence shown here is derived from an EMBL/GenBank/DDBJ whole genome shotgun (WGS) entry which is preliminary data.</text>
</comment>
<keyword evidence="1" id="KW-0547">Nucleotide-binding</keyword>
<keyword evidence="2" id="KW-0067">ATP-binding</keyword>
<dbReference type="PANTHER" id="PTHR47117">
    <property type="entry name" value="STAR-RELATED LIPID TRANSFER PROTEIN 9"/>
    <property type="match status" value="1"/>
</dbReference>
<evidence type="ECO:0000259" key="5">
    <source>
        <dbReference type="SMART" id="SM00240"/>
    </source>
</evidence>
<accession>A0ABQ9ISR5</accession>
<reference evidence="6" key="1">
    <citation type="journal article" date="2023" name="Insect Mol. Biol.">
        <title>Genome sequencing provides insights into the evolution of gene families encoding plant cell wall-degrading enzymes in longhorned beetles.</title>
        <authorList>
            <person name="Shin N.R."/>
            <person name="Okamura Y."/>
            <person name="Kirsch R."/>
            <person name="Pauchet Y."/>
        </authorList>
    </citation>
    <scope>NUCLEOTIDE SEQUENCE</scope>
    <source>
        <strain evidence="6">MMC_N1</strain>
    </source>
</reference>
<dbReference type="InterPro" id="IPR022140">
    <property type="entry name" value="Kinesin-like_KIF1-typ"/>
</dbReference>
<dbReference type="Pfam" id="PF00498">
    <property type="entry name" value="FHA"/>
    <property type="match status" value="1"/>
</dbReference>
<dbReference type="SUPFAM" id="SSF49879">
    <property type="entry name" value="SMAD/FHA domain"/>
    <property type="match status" value="1"/>
</dbReference>
<feature type="coiled-coil region" evidence="4">
    <location>
        <begin position="170"/>
        <end position="197"/>
    </location>
</feature>
<gene>
    <name evidence="6" type="ORF">NQ317_003092</name>
</gene>
<evidence type="ECO:0000256" key="3">
    <source>
        <dbReference type="ARBA" id="ARBA00023175"/>
    </source>
</evidence>
<evidence type="ECO:0000313" key="6">
    <source>
        <dbReference type="EMBL" id="KAJ8964375.1"/>
    </source>
</evidence>
<organism evidence="6 7">
    <name type="scientific">Molorchus minor</name>
    <dbReference type="NCBI Taxonomy" id="1323400"/>
    <lineage>
        <taxon>Eukaryota</taxon>
        <taxon>Metazoa</taxon>
        <taxon>Ecdysozoa</taxon>
        <taxon>Arthropoda</taxon>
        <taxon>Hexapoda</taxon>
        <taxon>Insecta</taxon>
        <taxon>Pterygota</taxon>
        <taxon>Neoptera</taxon>
        <taxon>Endopterygota</taxon>
        <taxon>Coleoptera</taxon>
        <taxon>Polyphaga</taxon>
        <taxon>Cucujiformia</taxon>
        <taxon>Chrysomeloidea</taxon>
        <taxon>Cerambycidae</taxon>
        <taxon>Lamiinae</taxon>
        <taxon>Monochamini</taxon>
        <taxon>Molorchus</taxon>
    </lineage>
</organism>
<evidence type="ECO:0000256" key="2">
    <source>
        <dbReference type="ARBA" id="ARBA00022840"/>
    </source>
</evidence>
<sequence length="579" mass="65811">MKDSKLLKKMGISIQDSGIKVEKNKYYLVNLNADPYLNELLVYYLKDYTVVGAKSDGSGTEPDIQLSGLGIQPEHCIITIEESGLFLEPLANARACVNGYQVFQKTQLRHGDRIVWGNHHYFRVNCPRSISTSEPQTPAQNIDYNFARDELMSNELSNDPIQAAIARLEKQHEEDKQVALEKQRIEYERQFQQLRNMVSPSTPYSPYPYDPLRVGLSKTAPCTPTTQMKVERWAHETDDMFRRSIGQLKEDILRANSLVKEASFLAEEMGRQTKFSVTLQIPPANLSPNRRKGAFVSEPAILVKRNNSSQVWSMEKLENKIIDMRELYEDLKSRGETYDETKGADPFFESQENHNLIGVANIFLESLFHEVSLDYHTPIISQQGEVAGRLQVELSRVAGSFPQDRICEAASDSSSDYSHEEEDQGSSQVTVRVHIKQASGLPISLAHFVFCQYSFWNHPEPIVVPAVTETHGLKQPTTVKFDHTWDFTINLSEEFIEHCAEGALSVEVWGNRSAGFSKYKPGWEVEQQLATARSLLDRWSELTRKIELWVEIQELNDQGEYAAVEVAMKNDMLTGECTS</sequence>
<keyword evidence="7" id="KW-1185">Reference proteome</keyword>